<evidence type="ECO:0000313" key="4">
    <source>
        <dbReference type="EMBL" id="VAW85353.1"/>
    </source>
</evidence>
<feature type="domain" description="Bacterial type II secretion system protein E" evidence="3">
    <location>
        <begin position="125"/>
        <end position="289"/>
    </location>
</feature>
<reference evidence="4" key="1">
    <citation type="submission" date="2018-06" db="EMBL/GenBank/DDBJ databases">
        <authorList>
            <person name="Zhirakovskaya E."/>
        </authorList>
    </citation>
    <scope>NUCLEOTIDE SEQUENCE</scope>
</reference>
<dbReference type="NCBIfam" id="TIGR01420">
    <property type="entry name" value="pilT_fam"/>
    <property type="match status" value="1"/>
</dbReference>
<evidence type="ECO:0000259" key="3">
    <source>
        <dbReference type="Pfam" id="PF00437"/>
    </source>
</evidence>
<dbReference type="GO" id="GO:0005524">
    <property type="term" value="F:ATP binding"/>
    <property type="evidence" value="ECO:0007669"/>
    <property type="project" value="InterPro"/>
</dbReference>
<name>A0A3B0ZAW6_9ZZZZ</name>
<dbReference type="InterPro" id="IPR050921">
    <property type="entry name" value="T4SS_GSP_E_ATPase"/>
</dbReference>
<comment type="similarity">
    <text evidence="1">Belongs to the GSP E family.</text>
</comment>
<accession>A0A3B0ZAW6</accession>
<organism evidence="4">
    <name type="scientific">hydrothermal vent metagenome</name>
    <dbReference type="NCBI Taxonomy" id="652676"/>
    <lineage>
        <taxon>unclassified sequences</taxon>
        <taxon>metagenomes</taxon>
        <taxon>ecological metagenomes</taxon>
    </lineage>
</organism>
<dbReference type="PANTHER" id="PTHR30486:SF12">
    <property type="entry name" value="TYPE IV PILUS ATPASE PILU"/>
    <property type="match status" value="1"/>
</dbReference>
<proteinExistence type="inferred from homology"/>
<dbReference type="GO" id="GO:0016887">
    <property type="term" value="F:ATP hydrolysis activity"/>
    <property type="evidence" value="ECO:0007669"/>
    <property type="project" value="InterPro"/>
</dbReference>
<dbReference type="InterPro" id="IPR006321">
    <property type="entry name" value="PilT/PilU"/>
</dbReference>
<dbReference type="CDD" id="cd01131">
    <property type="entry name" value="PilT"/>
    <property type="match status" value="1"/>
</dbReference>
<dbReference type="InterPro" id="IPR027417">
    <property type="entry name" value="P-loop_NTPase"/>
</dbReference>
<gene>
    <name evidence="4" type="ORF">MNBD_GAMMA16-1639</name>
</gene>
<protein>
    <submittedName>
        <fullName evidence="4">Type IV pilus assembly ATPase component PilU</fullName>
    </submittedName>
</protein>
<dbReference type="SUPFAM" id="SSF52540">
    <property type="entry name" value="P-loop containing nucleoside triphosphate hydrolases"/>
    <property type="match status" value="1"/>
</dbReference>
<dbReference type="EMBL" id="UOFO01000070">
    <property type="protein sequence ID" value="VAW85353.1"/>
    <property type="molecule type" value="Genomic_DNA"/>
</dbReference>
<sequence>MSNSSSINHEPIDAWRLLKLMHYKNASDLILTTGMPACLKIHDHLHNINNKYLSNSDIQSIAQSFMSAEQLHEFHANLEANFAISHPDGGRYRVNVFQQQNNMGLVIRRIITSIPTFAQLGLPAHLKELAMGQRGLIIFVGATNSGKSSSLAAMVGHRNNNRSGHIVTIEDPIEYIHKHNKSIVTQREVGIDTLSYENALKNTLRQTPDLIMIGEVRSRETMEHAIAFSNTGHLVLTTLHATNTTQAIERIINFFPEERRAQLLLDLSSDIKAVIAQRLVPDINGKGRHVATEIMINTPFISNLILKGEYRTITDVMKRSVNAGMSTFDSSLYQLYTEGKISYDDALQYSDSPNEIRLLIKLKGKVDDKETTHSIHSMELENESDDNQNEMHPKLRT</sequence>
<dbReference type="Gene3D" id="3.30.450.90">
    <property type="match status" value="1"/>
</dbReference>
<dbReference type="PANTHER" id="PTHR30486">
    <property type="entry name" value="TWITCHING MOTILITY PROTEIN PILT"/>
    <property type="match status" value="1"/>
</dbReference>
<feature type="region of interest" description="Disordered" evidence="2">
    <location>
        <begin position="371"/>
        <end position="397"/>
    </location>
</feature>
<evidence type="ECO:0000256" key="1">
    <source>
        <dbReference type="ARBA" id="ARBA00006611"/>
    </source>
</evidence>
<dbReference type="AlphaFoldDB" id="A0A3B0ZAW6"/>
<dbReference type="Pfam" id="PF00437">
    <property type="entry name" value="T2SSE"/>
    <property type="match status" value="1"/>
</dbReference>
<evidence type="ECO:0000256" key="2">
    <source>
        <dbReference type="SAM" id="MobiDB-lite"/>
    </source>
</evidence>
<dbReference type="Gene3D" id="3.40.50.300">
    <property type="entry name" value="P-loop containing nucleotide triphosphate hydrolases"/>
    <property type="match status" value="1"/>
</dbReference>
<dbReference type="InterPro" id="IPR001482">
    <property type="entry name" value="T2SS/T4SS_dom"/>
</dbReference>